<dbReference type="InterPro" id="IPR045052">
    <property type="entry name" value="Copine"/>
</dbReference>
<dbReference type="AlphaFoldDB" id="A0A8S1PBQ1"/>
<name>A0A8S1PBQ1_PARPR</name>
<dbReference type="OMA" id="HQTEYIE"/>
<proteinExistence type="predicted"/>
<organism evidence="2 3">
    <name type="scientific">Paramecium primaurelia</name>
    <dbReference type="NCBI Taxonomy" id="5886"/>
    <lineage>
        <taxon>Eukaryota</taxon>
        <taxon>Sar</taxon>
        <taxon>Alveolata</taxon>
        <taxon>Ciliophora</taxon>
        <taxon>Intramacronucleata</taxon>
        <taxon>Oligohymenophorea</taxon>
        <taxon>Peniculida</taxon>
        <taxon>Parameciidae</taxon>
        <taxon>Paramecium</taxon>
    </lineage>
</organism>
<evidence type="ECO:0000313" key="3">
    <source>
        <dbReference type="Proteomes" id="UP000688137"/>
    </source>
</evidence>
<dbReference type="GO" id="GO:0005886">
    <property type="term" value="C:plasma membrane"/>
    <property type="evidence" value="ECO:0007669"/>
    <property type="project" value="TreeGrafter"/>
</dbReference>
<dbReference type="Proteomes" id="UP000688137">
    <property type="component" value="Unassembled WGS sequence"/>
</dbReference>
<dbReference type="InterPro" id="IPR010734">
    <property type="entry name" value="Copine_C"/>
</dbReference>
<protein>
    <recommendedName>
        <fullName evidence="1">C2 domain-containing protein</fullName>
    </recommendedName>
</protein>
<dbReference type="InterPro" id="IPR037768">
    <property type="entry name" value="C2B_Copine"/>
</dbReference>
<comment type="caution">
    <text evidence="2">The sequence shown here is derived from an EMBL/GenBank/DDBJ whole genome shotgun (WGS) entry which is preliminary data.</text>
</comment>
<dbReference type="GO" id="GO:0005544">
    <property type="term" value="F:calcium-dependent phospholipid binding"/>
    <property type="evidence" value="ECO:0007669"/>
    <property type="project" value="InterPro"/>
</dbReference>
<dbReference type="EMBL" id="CAJJDM010000115">
    <property type="protein sequence ID" value="CAD8100251.1"/>
    <property type="molecule type" value="Genomic_DNA"/>
</dbReference>
<dbReference type="SMART" id="SM00239">
    <property type="entry name" value="C2"/>
    <property type="match status" value="1"/>
</dbReference>
<dbReference type="Pfam" id="PF07002">
    <property type="entry name" value="Copine"/>
    <property type="match status" value="1"/>
</dbReference>
<dbReference type="CDD" id="cd04047">
    <property type="entry name" value="C2B_Copine"/>
    <property type="match status" value="1"/>
</dbReference>
<dbReference type="InterPro" id="IPR000008">
    <property type="entry name" value="C2_dom"/>
</dbReference>
<dbReference type="Pfam" id="PF00168">
    <property type="entry name" value="C2"/>
    <property type="match status" value="1"/>
</dbReference>
<keyword evidence="3" id="KW-1185">Reference proteome</keyword>
<evidence type="ECO:0000259" key="1">
    <source>
        <dbReference type="PROSITE" id="PS50004"/>
    </source>
</evidence>
<evidence type="ECO:0000313" key="2">
    <source>
        <dbReference type="EMBL" id="CAD8100251.1"/>
    </source>
</evidence>
<accession>A0A8S1PBQ1</accession>
<dbReference type="GO" id="GO:0071277">
    <property type="term" value="P:cellular response to calcium ion"/>
    <property type="evidence" value="ECO:0007669"/>
    <property type="project" value="TreeGrafter"/>
</dbReference>
<feature type="domain" description="C2" evidence="1">
    <location>
        <begin position="101"/>
        <end position="229"/>
    </location>
</feature>
<sequence>MKQDCIFKNISVQITLNFKELKPKEVKLSLAYKESNEQIFKILKNVLKMNKENENWKTTFNTHFDFHKFQTYRIDISFDDKASIGSLDFQLGELLQKENLVKENTYYSIQLQSQLILQGNLVFQHWSGIKLLNTDGLFSKSDPFLQFYQWDGEQWNQIHQTEYIENNLNPTWIPFQLDMGLMNFQDQSKNFKIECWDHSKKNPPKHKYIGSLEISIFDILSSQSKIFELQNPNHTSCGQLKLLSFQINPNRNFLNQLKKTQIQTNIFFEFTKNSMKFHQISHQQLNIFQQFMIMIGQQLFQYNQSNSGKLFGFGGNYQQTNKDYFEISKNSNGIQGICSDYTKCLKDITFGNKVQVTPALFEIVKQSELFKPNFTIGFLLILEEIGDEDKFKLFLNHQLILPIIMIFITLKENVNQISSIINSQNNMNKVRLCSIKENDNKSIQILREEIFTIIEQEIREFYNINL</sequence>
<dbReference type="PROSITE" id="PS50004">
    <property type="entry name" value="C2"/>
    <property type="match status" value="1"/>
</dbReference>
<dbReference type="PANTHER" id="PTHR10857:SF106">
    <property type="entry name" value="C2 DOMAIN-CONTAINING PROTEIN"/>
    <property type="match status" value="1"/>
</dbReference>
<dbReference type="PANTHER" id="PTHR10857">
    <property type="entry name" value="COPINE"/>
    <property type="match status" value="1"/>
</dbReference>
<gene>
    <name evidence="2" type="ORF">PPRIM_AZ9-3.1.T1120013</name>
</gene>
<reference evidence="2" key="1">
    <citation type="submission" date="2021-01" db="EMBL/GenBank/DDBJ databases">
        <authorList>
            <consortium name="Genoscope - CEA"/>
            <person name="William W."/>
        </authorList>
    </citation>
    <scope>NUCLEOTIDE SEQUENCE</scope>
</reference>